<keyword evidence="3 8" id="KW-0805">Transcription regulation</keyword>
<evidence type="ECO:0000256" key="1">
    <source>
        <dbReference type="ARBA" id="ARBA00008213"/>
    </source>
</evidence>
<evidence type="ECO:0000259" key="11">
    <source>
        <dbReference type="Pfam" id="PF03449"/>
    </source>
</evidence>
<dbReference type="InterPro" id="IPR006359">
    <property type="entry name" value="Tscrpt_elong_fac_GreA"/>
</dbReference>
<dbReference type="InterPro" id="IPR022691">
    <property type="entry name" value="Tscrpt_elong_fac_GreA/B_N"/>
</dbReference>
<dbReference type="AlphaFoldDB" id="A0A1G2USV3"/>
<dbReference type="Pfam" id="PF03449">
    <property type="entry name" value="GreA_GreB_N"/>
    <property type="match status" value="1"/>
</dbReference>
<accession>A0A1G2USV3</accession>
<dbReference type="GO" id="GO:0006354">
    <property type="term" value="P:DNA-templated transcription elongation"/>
    <property type="evidence" value="ECO:0007669"/>
    <property type="project" value="TreeGrafter"/>
</dbReference>
<dbReference type="SUPFAM" id="SSF46557">
    <property type="entry name" value="GreA transcript cleavage protein, N-terminal domain"/>
    <property type="match status" value="1"/>
</dbReference>
<dbReference type="InterPro" id="IPR023459">
    <property type="entry name" value="Tscrpt_elong_fac_GreA/B_fam"/>
</dbReference>
<gene>
    <name evidence="8" type="primary">greA</name>
    <name evidence="12" type="ORF">A3G46_02060</name>
</gene>
<dbReference type="InterPro" id="IPR001437">
    <property type="entry name" value="Tscrpt_elong_fac_GreA/B_C"/>
</dbReference>
<evidence type="ECO:0000256" key="6">
    <source>
        <dbReference type="ARBA" id="ARBA00024916"/>
    </source>
</evidence>
<comment type="function">
    <text evidence="6 8 9">Necessary for efficient RNA polymerase transcription elongation past template-encoded arresting sites. The arresting sites in DNA have the property of trapping a certain fraction of elongating RNA polymerases that pass through, resulting in locked ternary complexes. Cleavage of the nascent transcript by cleavage factors such as GreA or GreB allows the resumption of elongation from the new 3'terminus. GreA releases sequences of 2 to 3 nucleotides.</text>
</comment>
<evidence type="ECO:0000256" key="2">
    <source>
        <dbReference type="ARBA" id="ARBA00013729"/>
    </source>
</evidence>
<dbReference type="Gene3D" id="3.10.50.30">
    <property type="entry name" value="Transcription elongation factor, GreA/GreB, C-terminal domain"/>
    <property type="match status" value="1"/>
</dbReference>
<dbReference type="SUPFAM" id="SSF54534">
    <property type="entry name" value="FKBP-like"/>
    <property type="match status" value="1"/>
</dbReference>
<dbReference type="InterPro" id="IPR018151">
    <property type="entry name" value="TF_GreA/GreB_CS"/>
</dbReference>
<evidence type="ECO:0000256" key="7">
    <source>
        <dbReference type="ARBA" id="ARBA00030776"/>
    </source>
</evidence>
<dbReference type="PIRSF" id="PIRSF006092">
    <property type="entry name" value="GreA_GreB"/>
    <property type="match status" value="1"/>
</dbReference>
<evidence type="ECO:0000256" key="3">
    <source>
        <dbReference type="ARBA" id="ARBA00023015"/>
    </source>
</evidence>
<comment type="similarity">
    <text evidence="1 8 9">Belongs to the GreA/GreB family.</text>
</comment>
<name>A0A1G2USV3_9BACT</name>
<dbReference type="NCBIfam" id="TIGR01462">
    <property type="entry name" value="greA"/>
    <property type="match status" value="1"/>
</dbReference>
<feature type="domain" description="Transcription elongation factor GreA/GreB C-terminal" evidence="10">
    <location>
        <begin position="83"/>
        <end position="156"/>
    </location>
</feature>
<proteinExistence type="inferred from homology"/>
<dbReference type="GO" id="GO:0032784">
    <property type="term" value="P:regulation of DNA-templated transcription elongation"/>
    <property type="evidence" value="ECO:0007669"/>
    <property type="project" value="UniProtKB-UniRule"/>
</dbReference>
<dbReference type="InterPro" id="IPR036805">
    <property type="entry name" value="Tscrpt_elong_fac_GreA/B_N_sf"/>
</dbReference>
<comment type="caution">
    <text evidence="12">The sequence shown here is derived from an EMBL/GenBank/DDBJ whole genome shotgun (WGS) entry which is preliminary data.</text>
</comment>
<dbReference type="GO" id="GO:0003746">
    <property type="term" value="F:translation elongation factor activity"/>
    <property type="evidence" value="ECO:0007669"/>
    <property type="project" value="UniProtKB-KW"/>
</dbReference>
<dbReference type="PANTHER" id="PTHR30437:SF4">
    <property type="entry name" value="TRANSCRIPTION ELONGATION FACTOR GREA"/>
    <property type="match status" value="1"/>
</dbReference>
<evidence type="ECO:0000256" key="4">
    <source>
        <dbReference type="ARBA" id="ARBA00023125"/>
    </source>
</evidence>
<organism evidence="12 13">
    <name type="scientific">Candidatus Zambryskibacteria bacterium RIFCSPLOWO2_12_FULL_39_16</name>
    <dbReference type="NCBI Taxonomy" id="1802775"/>
    <lineage>
        <taxon>Bacteria</taxon>
        <taxon>Candidatus Zambryskiibacteriota</taxon>
    </lineage>
</organism>
<dbReference type="PROSITE" id="PS00829">
    <property type="entry name" value="GREAB_1"/>
    <property type="match status" value="1"/>
</dbReference>
<keyword evidence="4 8" id="KW-0238">DNA-binding</keyword>
<evidence type="ECO:0000313" key="12">
    <source>
        <dbReference type="EMBL" id="OHB12454.1"/>
    </source>
</evidence>
<dbReference type="Pfam" id="PF01272">
    <property type="entry name" value="GreA_GreB"/>
    <property type="match status" value="1"/>
</dbReference>
<evidence type="ECO:0000256" key="5">
    <source>
        <dbReference type="ARBA" id="ARBA00023163"/>
    </source>
</evidence>
<evidence type="ECO:0000256" key="9">
    <source>
        <dbReference type="RuleBase" id="RU000556"/>
    </source>
</evidence>
<dbReference type="PANTHER" id="PTHR30437">
    <property type="entry name" value="TRANSCRIPTION ELONGATION FACTOR GREA"/>
    <property type="match status" value="1"/>
</dbReference>
<sequence>MEEKEYLTKERHKALSEELEYLRKTKRKEVAEQLEYAKSLGDLSENAEYHEARDTQGVVEDRIKKLEGVLKSAVIVSPHDHDTEVVAVGSVVKVARSGDKNEKVYTIVGGEESDLSSGKVSTHSPFGEAVMGKKKNQSFTYNAPSGPITYKIIEIK</sequence>
<dbReference type="GO" id="GO:0003677">
    <property type="term" value="F:DNA binding"/>
    <property type="evidence" value="ECO:0007669"/>
    <property type="project" value="UniProtKB-UniRule"/>
</dbReference>
<dbReference type="FunFam" id="1.10.287.180:FF:000001">
    <property type="entry name" value="Transcription elongation factor GreA"/>
    <property type="match status" value="1"/>
</dbReference>
<keyword evidence="12" id="KW-0251">Elongation factor</keyword>
<evidence type="ECO:0000313" key="13">
    <source>
        <dbReference type="Proteomes" id="UP000177276"/>
    </source>
</evidence>
<dbReference type="EMBL" id="MHWS01000009">
    <property type="protein sequence ID" value="OHB12454.1"/>
    <property type="molecule type" value="Genomic_DNA"/>
</dbReference>
<dbReference type="NCBIfam" id="NF001263">
    <property type="entry name" value="PRK00226.1-4"/>
    <property type="match status" value="1"/>
</dbReference>
<evidence type="ECO:0000256" key="8">
    <source>
        <dbReference type="HAMAP-Rule" id="MF_00105"/>
    </source>
</evidence>
<dbReference type="HAMAP" id="MF_00105">
    <property type="entry name" value="GreA_GreB"/>
    <property type="match status" value="1"/>
</dbReference>
<dbReference type="InterPro" id="IPR036953">
    <property type="entry name" value="GreA/GreB_C_sf"/>
</dbReference>
<evidence type="ECO:0000259" key="10">
    <source>
        <dbReference type="Pfam" id="PF01272"/>
    </source>
</evidence>
<reference evidence="12 13" key="1">
    <citation type="journal article" date="2016" name="Nat. Commun.">
        <title>Thousands of microbial genomes shed light on interconnected biogeochemical processes in an aquifer system.</title>
        <authorList>
            <person name="Anantharaman K."/>
            <person name="Brown C.T."/>
            <person name="Hug L.A."/>
            <person name="Sharon I."/>
            <person name="Castelle C.J."/>
            <person name="Probst A.J."/>
            <person name="Thomas B.C."/>
            <person name="Singh A."/>
            <person name="Wilkins M.J."/>
            <person name="Karaoz U."/>
            <person name="Brodie E.L."/>
            <person name="Williams K.H."/>
            <person name="Hubbard S.S."/>
            <person name="Banfield J.F."/>
        </authorList>
    </citation>
    <scope>NUCLEOTIDE SEQUENCE [LARGE SCALE GENOMIC DNA]</scope>
</reference>
<keyword evidence="12" id="KW-0648">Protein biosynthesis</keyword>
<dbReference type="Proteomes" id="UP000177276">
    <property type="component" value="Unassembled WGS sequence"/>
</dbReference>
<dbReference type="GO" id="GO:0070063">
    <property type="term" value="F:RNA polymerase binding"/>
    <property type="evidence" value="ECO:0007669"/>
    <property type="project" value="InterPro"/>
</dbReference>
<dbReference type="InterPro" id="IPR028624">
    <property type="entry name" value="Tscrpt_elong_fac_GreA/B"/>
</dbReference>
<protein>
    <recommendedName>
        <fullName evidence="2 8">Transcription elongation factor GreA</fullName>
    </recommendedName>
    <alternativeName>
        <fullName evidence="7 8">Transcript cleavage factor GreA</fullName>
    </alternativeName>
</protein>
<feature type="domain" description="Transcription elongation factor GreA/GreB N-terminal" evidence="11">
    <location>
        <begin position="6"/>
        <end position="75"/>
    </location>
</feature>
<keyword evidence="5 8" id="KW-0804">Transcription</keyword>
<dbReference type="Gene3D" id="1.10.287.180">
    <property type="entry name" value="Transcription elongation factor, GreA/GreB, N-terminal domain"/>
    <property type="match status" value="1"/>
</dbReference>